<dbReference type="NCBIfam" id="NF033540">
    <property type="entry name" value="transpos_IS701"/>
    <property type="match status" value="1"/>
</dbReference>
<feature type="compositionally biased region" description="Low complexity" evidence="1">
    <location>
        <begin position="425"/>
        <end position="434"/>
    </location>
</feature>
<dbReference type="Proteomes" id="UP001501588">
    <property type="component" value="Unassembled WGS sequence"/>
</dbReference>
<protein>
    <submittedName>
        <fullName evidence="3">IS701-like element ISBj9 family transposase</fullName>
    </submittedName>
</protein>
<dbReference type="PANTHER" id="PTHR33627:SF1">
    <property type="entry name" value="TRANSPOSASE"/>
    <property type="match status" value="1"/>
</dbReference>
<proteinExistence type="predicted"/>
<name>A0ABN1GAC0_9PROT</name>
<keyword evidence="4" id="KW-1185">Reference proteome</keyword>
<reference evidence="3 4" key="1">
    <citation type="journal article" date="2019" name="Int. J. Syst. Evol. Microbiol.">
        <title>The Global Catalogue of Microorganisms (GCM) 10K type strain sequencing project: providing services to taxonomists for standard genome sequencing and annotation.</title>
        <authorList>
            <consortium name="The Broad Institute Genomics Platform"/>
            <consortium name="The Broad Institute Genome Sequencing Center for Infectious Disease"/>
            <person name="Wu L."/>
            <person name="Ma J."/>
        </authorList>
    </citation>
    <scope>NUCLEOTIDE SEQUENCE [LARGE SCALE GENOMIC DNA]</scope>
    <source>
        <strain evidence="3 4">JCM 9933</strain>
    </source>
</reference>
<dbReference type="PANTHER" id="PTHR33627">
    <property type="entry name" value="TRANSPOSASE"/>
    <property type="match status" value="1"/>
</dbReference>
<dbReference type="RefSeq" id="WP_343898225.1">
    <property type="nucleotide sequence ID" value="NZ_BAAAFZ010000118.1"/>
</dbReference>
<organism evidence="3 4">
    <name type="scientific">Craurococcus roseus</name>
    <dbReference type="NCBI Taxonomy" id="77585"/>
    <lineage>
        <taxon>Bacteria</taxon>
        <taxon>Pseudomonadati</taxon>
        <taxon>Pseudomonadota</taxon>
        <taxon>Alphaproteobacteria</taxon>
        <taxon>Acetobacterales</taxon>
        <taxon>Acetobacteraceae</taxon>
        <taxon>Craurococcus</taxon>
    </lineage>
</organism>
<dbReference type="InterPro" id="IPR012337">
    <property type="entry name" value="RNaseH-like_sf"/>
</dbReference>
<dbReference type="SUPFAM" id="SSF53098">
    <property type="entry name" value="Ribonuclease H-like"/>
    <property type="match status" value="1"/>
</dbReference>
<evidence type="ECO:0000259" key="2">
    <source>
        <dbReference type="Pfam" id="PF13546"/>
    </source>
</evidence>
<comment type="caution">
    <text evidence="3">The sequence shown here is derived from an EMBL/GenBank/DDBJ whole genome shotgun (WGS) entry which is preliminary data.</text>
</comment>
<dbReference type="Pfam" id="PF13546">
    <property type="entry name" value="DDE_5"/>
    <property type="match status" value="1"/>
</dbReference>
<dbReference type="EMBL" id="BAAAFZ010000118">
    <property type="protein sequence ID" value="GAA0607310.1"/>
    <property type="molecule type" value="Genomic_DNA"/>
</dbReference>
<dbReference type="InterPro" id="IPR039365">
    <property type="entry name" value="IS701-like"/>
</dbReference>
<gene>
    <name evidence="3" type="ORF">GCM10009416_50320</name>
</gene>
<evidence type="ECO:0000313" key="4">
    <source>
        <dbReference type="Proteomes" id="UP001501588"/>
    </source>
</evidence>
<sequence>MAVHGKGWLSELKAWSEPFLVALEHPARRHWAPYYLRGLLLPGERKSVQPMSMRLGLAAHDQLHNFVASPSWDGAPLEAVLAAKADALVGGADSVLVVDDTALPKKGSASVGVAHQYAGALGKNANCQTLVSLTPARHEVPVPVALRLFLPRDWVADPARLERAGVPQAHRAPRAKGEVALGEIDRLVALGLRFGCVLADAGYGNSALFRQALSARGLHWAVGIPKVQAAYGTEVALLRPKAARGRPRLKPVPSERPVPAEALLAGAEWRPIAWRRGTKAPLAAEFAALRVRVADGEAVRGGIHLPGEEAWLVGERRASGEVKYHLSNLPAGTSVERLAGLIKARWVCEQAHQQMKEELGLDHFEGRSWHGLHHHALMVMVALAFLQHLRLAEHRRRTGPGKNAAPRSGPAAVAEPARRARGARRVAAQAAGPPHAVPALPP</sequence>
<accession>A0ABN1GAC0</accession>
<evidence type="ECO:0000256" key="1">
    <source>
        <dbReference type="SAM" id="MobiDB-lite"/>
    </source>
</evidence>
<feature type="region of interest" description="Disordered" evidence="1">
    <location>
        <begin position="396"/>
        <end position="442"/>
    </location>
</feature>
<evidence type="ECO:0000313" key="3">
    <source>
        <dbReference type="EMBL" id="GAA0607310.1"/>
    </source>
</evidence>
<dbReference type="InterPro" id="IPR038721">
    <property type="entry name" value="IS701-like_DDE_dom"/>
</dbReference>
<feature type="domain" description="Transposase IS701-like DDE" evidence="2">
    <location>
        <begin position="18"/>
        <end position="281"/>
    </location>
</feature>